<evidence type="ECO:0000313" key="3">
    <source>
        <dbReference type="Proteomes" id="UP001218188"/>
    </source>
</evidence>
<evidence type="ECO:0000256" key="1">
    <source>
        <dbReference type="SAM" id="SignalP"/>
    </source>
</evidence>
<evidence type="ECO:0000313" key="2">
    <source>
        <dbReference type="EMBL" id="KAJ7029339.1"/>
    </source>
</evidence>
<sequence>MVSAVLQFMALAALSLSACLNTGDHYGAPFQPNGNRHGTAVVLGVDSAQARTTYGVHLADIIQGGEKTPLTATHSSKRSHTLLHQKTAFLGVNCQYNAGSAVCNFKEALNAGVTTTVPVAPFILDVLATATPNSAERTTTFVSVWIGLAMSLYHML</sequence>
<feature type="signal peptide" evidence="1">
    <location>
        <begin position="1"/>
        <end position="17"/>
    </location>
</feature>
<dbReference type="Proteomes" id="UP001218188">
    <property type="component" value="Unassembled WGS sequence"/>
</dbReference>
<organism evidence="2 3">
    <name type="scientific">Mycena alexandri</name>
    <dbReference type="NCBI Taxonomy" id="1745969"/>
    <lineage>
        <taxon>Eukaryota</taxon>
        <taxon>Fungi</taxon>
        <taxon>Dikarya</taxon>
        <taxon>Basidiomycota</taxon>
        <taxon>Agaricomycotina</taxon>
        <taxon>Agaricomycetes</taxon>
        <taxon>Agaricomycetidae</taxon>
        <taxon>Agaricales</taxon>
        <taxon>Marasmiineae</taxon>
        <taxon>Mycenaceae</taxon>
        <taxon>Mycena</taxon>
    </lineage>
</organism>
<dbReference type="AlphaFoldDB" id="A0AAD6SKP3"/>
<dbReference type="EMBL" id="JARJCM010000102">
    <property type="protein sequence ID" value="KAJ7029339.1"/>
    <property type="molecule type" value="Genomic_DNA"/>
</dbReference>
<protein>
    <recommendedName>
        <fullName evidence="4">Lipoprotein</fullName>
    </recommendedName>
</protein>
<feature type="chain" id="PRO_5042176201" description="Lipoprotein" evidence="1">
    <location>
        <begin position="18"/>
        <end position="156"/>
    </location>
</feature>
<name>A0AAD6SKP3_9AGAR</name>
<reference evidence="2" key="1">
    <citation type="submission" date="2023-03" db="EMBL/GenBank/DDBJ databases">
        <title>Massive genome expansion in bonnet fungi (Mycena s.s.) driven by repeated elements and novel gene families across ecological guilds.</title>
        <authorList>
            <consortium name="Lawrence Berkeley National Laboratory"/>
            <person name="Harder C.B."/>
            <person name="Miyauchi S."/>
            <person name="Viragh M."/>
            <person name="Kuo A."/>
            <person name="Thoen E."/>
            <person name="Andreopoulos B."/>
            <person name="Lu D."/>
            <person name="Skrede I."/>
            <person name="Drula E."/>
            <person name="Henrissat B."/>
            <person name="Morin E."/>
            <person name="Kohler A."/>
            <person name="Barry K."/>
            <person name="LaButti K."/>
            <person name="Morin E."/>
            <person name="Salamov A."/>
            <person name="Lipzen A."/>
            <person name="Mereny Z."/>
            <person name="Hegedus B."/>
            <person name="Baldrian P."/>
            <person name="Stursova M."/>
            <person name="Weitz H."/>
            <person name="Taylor A."/>
            <person name="Grigoriev I.V."/>
            <person name="Nagy L.G."/>
            <person name="Martin F."/>
            <person name="Kauserud H."/>
        </authorList>
    </citation>
    <scope>NUCLEOTIDE SEQUENCE</scope>
    <source>
        <strain evidence="2">CBHHK200</strain>
    </source>
</reference>
<accession>A0AAD6SKP3</accession>
<comment type="caution">
    <text evidence="2">The sequence shown here is derived from an EMBL/GenBank/DDBJ whole genome shotgun (WGS) entry which is preliminary data.</text>
</comment>
<keyword evidence="3" id="KW-1185">Reference proteome</keyword>
<keyword evidence="1" id="KW-0732">Signal</keyword>
<evidence type="ECO:0008006" key="4">
    <source>
        <dbReference type="Google" id="ProtNLM"/>
    </source>
</evidence>
<gene>
    <name evidence="2" type="ORF">C8F04DRAFT_1288476</name>
</gene>
<proteinExistence type="predicted"/>